<protein>
    <submittedName>
        <fullName evidence="6">Riboflavin biosynthesis pyrimidine reductase</fullName>
    </submittedName>
</protein>
<dbReference type="Pfam" id="PF01872">
    <property type="entry name" value="RibD_C"/>
    <property type="match status" value="1"/>
</dbReference>
<dbReference type="PANTHER" id="PTHR38011">
    <property type="entry name" value="DIHYDROFOLATE REDUCTASE FAMILY PROTEIN (AFU_ORTHOLOGUE AFUA_8G06820)"/>
    <property type="match status" value="1"/>
</dbReference>
<evidence type="ECO:0000259" key="4">
    <source>
        <dbReference type="Pfam" id="PF01872"/>
    </source>
</evidence>
<dbReference type="GO" id="GO:0008703">
    <property type="term" value="F:5-amino-6-(5-phosphoribosylamino)uracil reductase activity"/>
    <property type="evidence" value="ECO:0007669"/>
    <property type="project" value="InterPro"/>
</dbReference>
<comment type="caution">
    <text evidence="6">The sequence shown here is derived from an EMBL/GenBank/DDBJ whole genome shotgun (WGS) entry which is preliminary data.</text>
</comment>
<dbReference type="Gene3D" id="3.40.430.10">
    <property type="entry name" value="Dihydrofolate Reductase, subunit A"/>
    <property type="match status" value="1"/>
</dbReference>
<name>A0A7W3PIS2_9MICO</name>
<proteinExistence type="predicted"/>
<evidence type="ECO:0000313" key="7">
    <source>
        <dbReference type="Proteomes" id="UP000321154"/>
    </source>
</evidence>
<dbReference type="InterPro" id="IPR024072">
    <property type="entry name" value="DHFR-like_dom_sf"/>
</dbReference>
<reference evidence="5 7" key="1">
    <citation type="submission" date="2019-07" db="EMBL/GenBank/DDBJ databases">
        <title>Whole genome shotgun sequence of Frigoribacterium faeni NBRC 103066.</title>
        <authorList>
            <person name="Hosoyama A."/>
            <person name="Uohara A."/>
            <person name="Ohji S."/>
            <person name="Ichikawa N."/>
        </authorList>
    </citation>
    <scope>NUCLEOTIDE SEQUENCE [LARGE SCALE GENOMIC DNA]</scope>
    <source>
        <strain evidence="5 7">NBRC 103066</strain>
    </source>
</reference>
<evidence type="ECO:0000313" key="6">
    <source>
        <dbReference type="EMBL" id="MBA8812969.1"/>
    </source>
</evidence>
<keyword evidence="2" id="KW-0521">NADP</keyword>
<evidence type="ECO:0000313" key="8">
    <source>
        <dbReference type="Proteomes" id="UP000522688"/>
    </source>
</evidence>
<dbReference type="GO" id="GO:0009231">
    <property type="term" value="P:riboflavin biosynthetic process"/>
    <property type="evidence" value="ECO:0007669"/>
    <property type="project" value="InterPro"/>
</dbReference>
<sequence length="253" mass="26583">MTIADIRLLHPGPASSRPLALDDLIDLLAPADRSIARVRANAVSSVDGSATVDGLSGGLGGPADLVVFDLLRRLSDVVVVGAGTARDEGYGPLVLSDDVVSWREEHDLAPHPVLALVSASLRLDPSDPIVVDAPVRPIVVTTESSPREARVRLEEVADVVTCGVDRVDPRLLVSALVARGLRQIHTEGGPSLLGDVIAADLLDEICVTVSPGLEGGGGPRIASNPESLDLRALHLDHVLLSGDMLLSKYSRRR</sequence>
<dbReference type="Proteomes" id="UP000522688">
    <property type="component" value="Unassembled WGS sequence"/>
</dbReference>
<dbReference type="RefSeq" id="WP_244289644.1">
    <property type="nucleotide sequence ID" value="NZ_BAAAHR010000002.1"/>
</dbReference>
<evidence type="ECO:0000256" key="3">
    <source>
        <dbReference type="ARBA" id="ARBA00023002"/>
    </source>
</evidence>
<keyword evidence="3" id="KW-0560">Oxidoreductase</keyword>
<evidence type="ECO:0000256" key="2">
    <source>
        <dbReference type="ARBA" id="ARBA00022857"/>
    </source>
</evidence>
<dbReference type="EMBL" id="JACGWW010000001">
    <property type="protein sequence ID" value="MBA8812969.1"/>
    <property type="molecule type" value="Genomic_DNA"/>
</dbReference>
<dbReference type="InterPro" id="IPR050765">
    <property type="entry name" value="Riboflavin_Biosynth_HTPR"/>
</dbReference>
<evidence type="ECO:0000313" key="5">
    <source>
        <dbReference type="EMBL" id="GEK82009.1"/>
    </source>
</evidence>
<keyword evidence="7" id="KW-1185">Reference proteome</keyword>
<dbReference type="Proteomes" id="UP000321154">
    <property type="component" value="Unassembled WGS sequence"/>
</dbReference>
<organism evidence="6 8">
    <name type="scientific">Frigoribacterium faeni</name>
    <dbReference type="NCBI Taxonomy" id="145483"/>
    <lineage>
        <taxon>Bacteria</taxon>
        <taxon>Bacillati</taxon>
        <taxon>Actinomycetota</taxon>
        <taxon>Actinomycetes</taxon>
        <taxon>Micrococcales</taxon>
        <taxon>Microbacteriaceae</taxon>
        <taxon>Frigoribacterium</taxon>
    </lineage>
</organism>
<gene>
    <name evidence="6" type="ORF">FB463_001193</name>
    <name evidence="5" type="ORF">FFA01_03180</name>
</gene>
<dbReference type="InterPro" id="IPR002734">
    <property type="entry name" value="RibDG_C"/>
</dbReference>
<accession>A0A7W3PIS2</accession>
<feature type="domain" description="Bacterial bifunctional deaminase-reductase C-terminal" evidence="4">
    <location>
        <begin position="38"/>
        <end position="234"/>
    </location>
</feature>
<dbReference type="SUPFAM" id="SSF53597">
    <property type="entry name" value="Dihydrofolate reductase-like"/>
    <property type="match status" value="1"/>
</dbReference>
<reference evidence="6 8" key="2">
    <citation type="submission" date="2020-07" db="EMBL/GenBank/DDBJ databases">
        <title>Sequencing the genomes of 1000 actinobacteria strains.</title>
        <authorList>
            <person name="Klenk H.-P."/>
        </authorList>
    </citation>
    <scope>NUCLEOTIDE SEQUENCE [LARGE SCALE GENOMIC DNA]</scope>
    <source>
        <strain evidence="6 8">DSM 10309</strain>
    </source>
</reference>
<dbReference type="EMBL" id="BJUV01000002">
    <property type="protein sequence ID" value="GEK82009.1"/>
    <property type="molecule type" value="Genomic_DNA"/>
</dbReference>
<evidence type="ECO:0000256" key="1">
    <source>
        <dbReference type="ARBA" id="ARBA00005104"/>
    </source>
</evidence>
<dbReference type="AlphaFoldDB" id="A0A7W3PIS2"/>
<comment type="pathway">
    <text evidence="1">Cofactor biosynthesis; riboflavin biosynthesis.</text>
</comment>
<dbReference type="PANTHER" id="PTHR38011:SF7">
    <property type="entry name" value="2,5-DIAMINO-6-RIBOSYLAMINO-4(3H)-PYRIMIDINONE 5'-PHOSPHATE REDUCTASE"/>
    <property type="match status" value="1"/>
</dbReference>